<proteinExistence type="predicted"/>
<name>A0A9E7IIV1_9LILI</name>
<evidence type="ECO:0000313" key="2">
    <source>
        <dbReference type="Proteomes" id="UP001055439"/>
    </source>
</evidence>
<sequence>MPILEAAGGRVALHEDKILSWVAKDDLPMISPWSSVLQSKPWFHYSFIFTTASHTFILESKESRVDFRDDS</sequence>
<dbReference type="Proteomes" id="UP001055439">
    <property type="component" value="Chromosome 9"/>
</dbReference>
<protein>
    <submittedName>
        <fullName evidence="1">Uncharacterized protein</fullName>
    </submittedName>
</protein>
<reference evidence="1" key="1">
    <citation type="submission" date="2022-05" db="EMBL/GenBank/DDBJ databases">
        <title>The Musa troglodytarum L. genome provides insights into the mechanism of non-climacteric behaviour and enrichment of carotenoids.</title>
        <authorList>
            <person name="Wang J."/>
        </authorList>
    </citation>
    <scope>NUCLEOTIDE SEQUENCE</scope>
    <source>
        <tissue evidence="1">Leaf</tissue>
    </source>
</reference>
<dbReference type="AlphaFoldDB" id="A0A9E7IIV1"/>
<organism evidence="1 2">
    <name type="scientific">Musa troglodytarum</name>
    <name type="common">fe'i banana</name>
    <dbReference type="NCBI Taxonomy" id="320322"/>
    <lineage>
        <taxon>Eukaryota</taxon>
        <taxon>Viridiplantae</taxon>
        <taxon>Streptophyta</taxon>
        <taxon>Embryophyta</taxon>
        <taxon>Tracheophyta</taxon>
        <taxon>Spermatophyta</taxon>
        <taxon>Magnoliopsida</taxon>
        <taxon>Liliopsida</taxon>
        <taxon>Zingiberales</taxon>
        <taxon>Musaceae</taxon>
        <taxon>Musa</taxon>
    </lineage>
</organism>
<accession>A0A9E7IIV1</accession>
<dbReference type="EMBL" id="CP097511">
    <property type="protein sequence ID" value="URE49637.1"/>
    <property type="molecule type" value="Genomic_DNA"/>
</dbReference>
<gene>
    <name evidence="1" type="ORF">MUK42_15047</name>
</gene>
<evidence type="ECO:0000313" key="1">
    <source>
        <dbReference type="EMBL" id="URE49637.1"/>
    </source>
</evidence>
<keyword evidence="2" id="KW-1185">Reference proteome</keyword>